<dbReference type="Gene3D" id="3.90.230.10">
    <property type="entry name" value="Creatinase/methionine aminopeptidase superfamily"/>
    <property type="match status" value="1"/>
</dbReference>
<proteinExistence type="predicted"/>
<name>A0A0H5D734_9RHOB</name>
<evidence type="ECO:0000259" key="1">
    <source>
        <dbReference type="Pfam" id="PF00557"/>
    </source>
</evidence>
<dbReference type="EMBL" id="CVRL01000045">
    <property type="protein sequence ID" value="CRL12829.1"/>
    <property type="molecule type" value="Genomic_DNA"/>
</dbReference>
<sequence length="373" mass="41208">MPEHQNRLSALEEKVKNAGLDAFLISTKDSIFYFTGFRYEPFERPFFIVVRPGQKPVFLTPRIEAENMATIAVPHRIVESIDSPAPAGGSYIEALQTVLPADANIGVEMSITGELMVALSDWSPRVLPFVEQLRMVKSPHEIAAIRKAAKYSDRGLQLAMGLARHGGRIADTDKANALLREEIAQQEGYLDPYISNIWQGIWAAPYSAQPHRFPEPSDTLIEGPNVGLSFLRVNGYSAETERTFFVTSPRKEDAEVFNTMVEAGKIGFAALRPGVSCHDVDHKVMEFLRAEGFGNNLLHRTGHGIGMGGHEGPWVAEGSDDILQENMVISIEPGIYWRGQGGFRHSDTVLITNDGYELLTDMPHDLASMTLGT</sequence>
<accession>A0A0H5D734</accession>
<feature type="domain" description="Peptidase M24" evidence="1">
    <location>
        <begin position="144"/>
        <end position="353"/>
    </location>
</feature>
<keyword evidence="3" id="KW-0378">Hydrolase</keyword>
<dbReference type="InterPro" id="IPR036005">
    <property type="entry name" value="Creatinase/aminopeptidase-like"/>
</dbReference>
<dbReference type="Pfam" id="PF01321">
    <property type="entry name" value="Creatinase_N"/>
    <property type="match status" value="1"/>
</dbReference>
<dbReference type="InterPro" id="IPR000587">
    <property type="entry name" value="Creatinase_N"/>
</dbReference>
<dbReference type="Pfam" id="PF00557">
    <property type="entry name" value="Peptidase_M24"/>
    <property type="match status" value="1"/>
</dbReference>
<protein>
    <submittedName>
        <fullName evidence="3">Putative peptidase</fullName>
        <ecNumber evidence="3">3.4.-.-</ecNumber>
    </submittedName>
</protein>
<dbReference type="InterPro" id="IPR050659">
    <property type="entry name" value="Peptidase_M24B"/>
</dbReference>
<dbReference type="PANTHER" id="PTHR46112">
    <property type="entry name" value="AMINOPEPTIDASE"/>
    <property type="match status" value="1"/>
</dbReference>
<dbReference type="InterPro" id="IPR000994">
    <property type="entry name" value="Pept_M24"/>
</dbReference>
<evidence type="ECO:0000313" key="3">
    <source>
        <dbReference type="EMBL" id="CRL12829.1"/>
    </source>
</evidence>
<dbReference type="Proteomes" id="UP000043764">
    <property type="component" value="Unassembled WGS sequence"/>
</dbReference>
<evidence type="ECO:0000313" key="4">
    <source>
        <dbReference type="Proteomes" id="UP000043764"/>
    </source>
</evidence>
<gene>
    <name evidence="3" type="ORF">NIT7321_03709</name>
</gene>
<dbReference type="CDD" id="cd01066">
    <property type="entry name" value="APP_MetAP"/>
    <property type="match status" value="1"/>
</dbReference>
<organism evidence="3 4">
    <name type="scientific">Phaeobacter italicus</name>
    <dbReference type="NCBI Taxonomy" id="481446"/>
    <lineage>
        <taxon>Bacteria</taxon>
        <taxon>Pseudomonadati</taxon>
        <taxon>Pseudomonadota</taxon>
        <taxon>Alphaproteobacteria</taxon>
        <taxon>Rhodobacterales</taxon>
        <taxon>Roseobacteraceae</taxon>
        <taxon>Phaeobacter</taxon>
    </lineage>
</organism>
<dbReference type="AlphaFoldDB" id="A0A0H5D734"/>
<evidence type="ECO:0000259" key="2">
    <source>
        <dbReference type="Pfam" id="PF01321"/>
    </source>
</evidence>
<dbReference type="InterPro" id="IPR029149">
    <property type="entry name" value="Creatin/AminoP/Spt16_N"/>
</dbReference>
<dbReference type="GO" id="GO:0016787">
    <property type="term" value="F:hydrolase activity"/>
    <property type="evidence" value="ECO:0007669"/>
    <property type="project" value="UniProtKB-KW"/>
</dbReference>
<keyword evidence="4" id="KW-1185">Reference proteome</keyword>
<dbReference type="RefSeq" id="WP_050674361.1">
    <property type="nucleotide sequence ID" value="NZ_CVRL01000045.1"/>
</dbReference>
<dbReference type="SUPFAM" id="SSF53092">
    <property type="entry name" value="Creatinase/prolidase N-terminal domain"/>
    <property type="match status" value="1"/>
</dbReference>
<dbReference type="EC" id="3.4.-.-" evidence="3"/>
<dbReference type="PANTHER" id="PTHR46112:SF2">
    <property type="entry name" value="XAA-PRO AMINOPEPTIDASE P-RELATED"/>
    <property type="match status" value="1"/>
</dbReference>
<feature type="domain" description="Creatinase N-terminal" evidence="2">
    <location>
        <begin position="7"/>
        <end position="121"/>
    </location>
</feature>
<dbReference type="Gene3D" id="3.40.350.10">
    <property type="entry name" value="Creatinase/prolidase N-terminal domain"/>
    <property type="match status" value="1"/>
</dbReference>
<reference evidence="4" key="1">
    <citation type="submission" date="2015-05" db="EMBL/GenBank/DDBJ databases">
        <authorList>
            <person name="Rodrigo-Torres Lidia"/>
            <person name="Arahal R.David."/>
        </authorList>
    </citation>
    <scope>NUCLEOTIDE SEQUENCE [LARGE SCALE GENOMIC DNA]</scope>
    <source>
        <strain evidence="4">CECT 7321</strain>
    </source>
</reference>
<dbReference type="SUPFAM" id="SSF55920">
    <property type="entry name" value="Creatinase/aminopeptidase"/>
    <property type="match status" value="1"/>
</dbReference>